<dbReference type="OrthoDB" id="158463at2"/>
<dbReference type="AlphaFoldDB" id="A0A2U1JKT1"/>
<gene>
    <name evidence="3" type="ORF">DCC39_17850</name>
</gene>
<evidence type="ECO:0000313" key="4">
    <source>
        <dbReference type="Proteomes" id="UP000245998"/>
    </source>
</evidence>
<feature type="domain" description="Glycosyl transferase family 1" evidence="1">
    <location>
        <begin position="171"/>
        <end position="337"/>
    </location>
</feature>
<dbReference type="InterPro" id="IPR028098">
    <property type="entry name" value="Glyco_trans_4-like_N"/>
</dbReference>
<dbReference type="InterPro" id="IPR001296">
    <property type="entry name" value="Glyco_trans_1"/>
</dbReference>
<organism evidence="3 4">
    <name type="scientific">Pueribacillus theae</name>
    <dbReference type="NCBI Taxonomy" id="2171751"/>
    <lineage>
        <taxon>Bacteria</taxon>
        <taxon>Bacillati</taxon>
        <taxon>Bacillota</taxon>
        <taxon>Bacilli</taxon>
        <taxon>Bacillales</taxon>
        <taxon>Bacillaceae</taxon>
        <taxon>Pueribacillus</taxon>
    </lineage>
</organism>
<evidence type="ECO:0000313" key="3">
    <source>
        <dbReference type="EMBL" id="PWA05760.1"/>
    </source>
</evidence>
<name>A0A2U1JKT1_9BACI</name>
<dbReference type="PANTHER" id="PTHR12526:SF638">
    <property type="entry name" value="SPORE COAT PROTEIN SA"/>
    <property type="match status" value="1"/>
</dbReference>
<dbReference type="GO" id="GO:0016757">
    <property type="term" value="F:glycosyltransferase activity"/>
    <property type="evidence" value="ECO:0007669"/>
    <property type="project" value="InterPro"/>
</dbReference>
<reference evidence="3 4" key="1">
    <citation type="submission" date="2018-04" db="EMBL/GenBank/DDBJ databases">
        <title>Camelliibacillus theae gen. nov., sp. nov., isolated from Pu'er tea.</title>
        <authorList>
            <person name="Niu L."/>
        </authorList>
    </citation>
    <scope>NUCLEOTIDE SEQUENCE [LARGE SCALE GENOMIC DNA]</scope>
    <source>
        <strain evidence="3 4">T8</strain>
    </source>
</reference>
<dbReference type="EMBL" id="QCZG01000065">
    <property type="protein sequence ID" value="PWA05760.1"/>
    <property type="molecule type" value="Genomic_DNA"/>
</dbReference>
<dbReference type="PANTHER" id="PTHR12526">
    <property type="entry name" value="GLYCOSYLTRANSFERASE"/>
    <property type="match status" value="1"/>
</dbReference>
<protein>
    <submittedName>
        <fullName evidence="3">Glycosyl transferase</fullName>
    </submittedName>
</protein>
<dbReference type="RefSeq" id="WP_116556245.1">
    <property type="nucleotide sequence ID" value="NZ_QCZG01000065.1"/>
</dbReference>
<feature type="domain" description="Glycosyltransferase subfamily 4-like N-terminal" evidence="2">
    <location>
        <begin position="2"/>
        <end position="134"/>
    </location>
</feature>
<evidence type="ECO:0000259" key="2">
    <source>
        <dbReference type="Pfam" id="PF13477"/>
    </source>
</evidence>
<evidence type="ECO:0000259" key="1">
    <source>
        <dbReference type="Pfam" id="PF00534"/>
    </source>
</evidence>
<dbReference type="Gene3D" id="3.40.50.2000">
    <property type="entry name" value="Glycogen Phosphorylase B"/>
    <property type="match status" value="2"/>
</dbReference>
<dbReference type="Pfam" id="PF00534">
    <property type="entry name" value="Glycos_transf_1"/>
    <property type="match status" value="1"/>
</dbReference>
<keyword evidence="4" id="KW-1185">Reference proteome</keyword>
<accession>A0A2U1JKT1</accession>
<proteinExistence type="predicted"/>
<dbReference type="Proteomes" id="UP000245998">
    <property type="component" value="Unassembled WGS sequence"/>
</dbReference>
<keyword evidence="3" id="KW-0808">Transferase</keyword>
<comment type="caution">
    <text evidence="3">The sequence shown here is derived from an EMBL/GenBank/DDBJ whole genome shotgun (WGS) entry which is preliminary data.</text>
</comment>
<sequence length="359" mass="40347">MKICFMAAASSIHTVRWANALAERGHEVHLITMHRVELNQIDGRVKLHCLKIPAPVGYYANRFEAKLLIRKLNPDVLHVHYASGYGTLARLVQYHPTLLSVWGSDVFLFPYESRRNERIVRKNLLHADHLTSTSDALRIQTERFIAPKKQIDVIPFGIDLDLFKASRSARRRDTICIGTVKGLKPVYGIDLLLKAIAQLIARLRERDAALADKLHIMIVGGGPQLSELQQLAKDLHISSITEFVGAVPNEQVPYYLNQLDIYCALSRSESFGVAVLEASACEVPVVVSNVGGLPEVVEDGKTGFVVSHEKPGDIVDKLLHLVIDHDLRREFGKCGRRFVRENYAWDAIVPKLESVYFNM</sequence>
<dbReference type="Pfam" id="PF13477">
    <property type="entry name" value="Glyco_trans_4_2"/>
    <property type="match status" value="1"/>
</dbReference>
<dbReference type="SUPFAM" id="SSF53756">
    <property type="entry name" value="UDP-Glycosyltransferase/glycogen phosphorylase"/>
    <property type="match status" value="1"/>
</dbReference>